<organism evidence="1 2">
    <name type="scientific">Clostridium symbiosum</name>
    <name type="common">Bacteroides symbiosus</name>
    <dbReference type="NCBI Taxonomy" id="1512"/>
    <lineage>
        <taxon>Bacteria</taxon>
        <taxon>Bacillati</taxon>
        <taxon>Bacillota</taxon>
        <taxon>Clostridia</taxon>
        <taxon>Lachnospirales</taxon>
        <taxon>Lachnospiraceae</taxon>
        <taxon>Otoolea</taxon>
    </lineage>
</organism>
<dbReference type="Proteomes" id="UP001203136">
    <property type="component" value="Unassembled WGS sequence"/>
</dbReference>
<accession>A0AAW5F2N3</accession>
<comment type="caution">
    <text evidence="1">The sequence shown here is derived from an EMBL/GenBank/DDBJ whole genome shotgun (WGS) entry which is preliminary data.</text>
</comment>
<keyword evidence="1" id="KW-0418">Kinase</keyword>
<dbReference type="Gene3D" id="3.40.50.300">
    <property type="entry name" value="P-loop containing nucleotide triphosphate hydrolases"/>
    <property type="match status" value="1"/>
</dbReference>
<dbReference type="InterPro" id="IPR027417">
    <property type="entry name" value="P-loop_NTPase"/>
</dbReference>
<dbReference type="GO" id="GO:0016301">
    <property type="term" value="F:kinase activity"/>
    <property type="evidence" value="ECO:0007669"/>
    <property type="project" value="UniProtKB-KW"/>
</dbReference>
<keyword evidence="1" id="KW-0808">Transferase</keyword>
<sequence length="207" mass="23609">MRIITISREFGSGGREIGKRLAGQLGVDYYDKEIITAIAGKKGLDEDYVSDILEHHGWQNVPLTFCRSLTTVTVVRSVKADLLVEQTRVIESIAKAGKDCVIVGRNADELLREHHPFNVFVCADMESKIRRCMERAEKNENLSRKELERKIRSIDKNRAEVREIITHKGWGVHTSYHLTVNATDWNLKELTSAVAAFAESWFRRTNP</sequence>
<name>A0AAW5F2N3_CLOSY</name>
<dbReference type="RefSeq" id="WP_003499370.1">
    <property type="nucleotide sequence ID" value="NZ_CYZY01000098.1"/>
</dbReference>
<dbReference type="AlphaFoldDB" id="A0AAW5F2N3"/>
<gene>
    <name evidence="1" type="ORF">K5I21_13330</name>
</gene>
<dbReference type="SUPFAM" id="SSF52540">
    <property type="entry name" value="P-loop containing nucleoside triphosphate hydrolases"/>
    <property type="match status" value="1"/>
</dbReference>
<evidence type="ECO:0000313" key="2">
    <source>
        <dbReference type="Proteomes" id="UP001203136"/>
    </source>
</evidence>
<evidence type="ECO:0000313" key="1">
    <source>
        <dbReference type="EMBL" id="MCK0086838.1"/>
    </source>
</evidence>
<dbReference type="EMBL" id="JAINVB010000001">
    <property type="protein sequence ID" value="MCK0086838.1"/>
    <property type="molecule type" value="Genomic_DNA"/>
</dbReference>
<reference evidence="1" key="1">
    <citation type="journal article" date="2022" name="Cell Host Microbe">
        <title>Colonization of the live biotherapeutic product VE303 and modulation of the microbiota and metabolites in healthy volunteers.</title>
        <authorList>
            <person name="Dsouza M."/>
            <person name="Menon R."/>
            <person name="Crossette E."/>
            <person name="Bhattarai S.K."/>
            <person name="Schneider J."/>
            <person name="Kim Y.G."/>
            <person name="Reddy S."/>
            <person name="Caballero S."/>
            <person name="Felix C."/>
            <person name="Cornacchione L."/>
            <person name="Hendrickson J."/>
            <person name="Watson A.R."/>
            <person name="Minot S.S."/>
            <person name="Greenfield N."/>
            <person name="Schopf L."/>
            <person name="Szabady R."/>
            <person name="Patarroyo J."/>
            <person name="Smith W."/>
            <person name="Harrison P."/>
            <person name="Kuijper E.J."/>
            <person name="Kelly C.P."/>
            <person name="Olle B."/>
            <person name="Bobilev D."/>
            <person name="Silber J.L."/>
            <person name="Bucci V."/>
            <person name="Roberts B."/>
            <person name="Faith J."/>
            <person name="Norman J.M."/>
        </authorList>
    </citation>
    <scope>NUCLEOTIDE SEQUENCE</scope>
    <source>
        <strain evidence="1">VE303-04</strain>
    </source>
</reference>
<protein>
    <submittedName>
        <fullName evidence="1">Cytidylate kinase-like family protein</fullName>
    </submittedName>
</protein>
<proteinExistence type="predicted"/>
<dbReference type="Pfam" id="PF13189">
    <property type="entry name" value="Cytidylate_kin2"/>
    <property type="match status" value="1"/>
</dbReference>